<dbReference type="OrthoDB" id="5696at2759"/>
<dbReference type="AlphaFoldDB" id="A0A835YKF2"/>
<evidence type="ECO:0000313" key="2">
    <source>
        <dbReference type="EMBL" id="KAG5177121.1"/>
    </source>
</evidence>
<organism evidence="2 3">
    <name type="scientific">Tribonema minus</name>
    <dbReference type="NCBI Taxonomy" id="303371"/>
    <lineage>
        <taxon>Eukaryota</taxon>
        <taxon>Sar</taxon>
        <taxon>Stramenopiles</taxon>
        <taxon>Ochrophyta</taxon>
        <taxon>PX clade</taxon>
        <taxon>Xanthophyceae</taxon>
        <taxon>Tribonematales</taxon>
        <taxon>Tribonemataceae</taxon>
        <taxon>Tribonema</taxon>
    </lineage>
</organism>
<dbReference type="Proteomes" id="UP000664859">
    <property type="component" value="Unassembled WGS sequence"/>
</dbReference>
<evidence type="ECO:0000313" key="3">
    <source>
        <dbReference type="Proteomes" id="UP000664859"/>
    </source>
</evidence>
<proteinExistence type="predicted"/>
<reference evidence="2" key="1">
    <citation type="submission" date="2021-02" db="EMBL/GenBank/DDBJ databases">
        <title>First Annotated Genome of the Yellow-green Alga Tribonema minus.</title>
        <authorList>
            <person name="Mahan K.M."/>
        </authorList>
    </citation>
    <scope>NUCLEOTIDE SEQUENCE</scope>
    <source>
        <strain evidence="2">UTEX B ZZ1240</strain>
    </source>
</reference>
<keyword evidence="3" id="KW-1185">Reference proteome</keyword>
<sequence length="243" mass="27029">MADDVVRALETGVRNVRVDFDTSVGDETYTMLKQSLPMTQRLVSLVAPRLPDNGTLRLFFPDAGTAAMMVRDWRVGTNESLVPANVAFSGMRRDSPEPTDAGILVLCPRNSEADDTLRLVEEVAAAGQFMLLVNPELVNMATTGYGLAGRRIRDLVLAKFTSAYYLRTLTWGAVAKRLGKSYSVWQEDDALEAGYRLLRNVDAKPTFEDLEEIYDEENGLSNRADTPAFLNAFADFMRDFGRL</sequence>
<protein>
    <recommendedName>
        <fullName evidence="1">DUF1995 domain-containing protein</fullName>
    </recommendedName>
</protein>
<gene>
    <name evidence="2" type="ORF">JKP88DRAFT_258823</name>
</gene>
<dbReference type="Pfam" id="PF09353">
    <property type="entry name" value="DUF1995"/>
    <property type="match status" value="1"/>
</dbReference>
<dbReference type="InterPro" id="IPR053021">
    <property type="entry name" value="Chloroplast_ADK"/>
</dbReference>
<feature type="domain" description="DUF1995" evidence="1">
    <location>
        <begin position="5"/>
        <end position="212"/>
    </location>
</feature>
<dbReference type="InterPro" id="IPR018962">
    <property type="entry name" value="DUF1995"/>
</dbReference>
<comment type="caution">
    <text evidence="2">The sequence shown here is derived from an EMBL/GenBank/DDBJ whole genome shotgun (WGS) entry which is preliminary data.</text>
</comment>
<accession>A0A835YKF2</accession>
<evidence type="ECO:0000259" key="1">
    <source>
        <dbReference type="Pfam" id="PF09353"/>
    </source>
</evidence>
<dbReference type="EMBL" id="JAFCMP010000529">
    <property type="protein sequence ID" value="KAG5177121.1"/>
    <property type="molecule type" value="Genomic_DNA"/>
</dbReference>
<dbReference type="PANTHER" id="PTHR35509:SF1">
    <property type="entry name" value="DOMAIN PROTEIN, PUTATIVE (DUF1995)-RELATED"/>
    <property type="match status" value="1"/>
</dbReference>
<name>A0A835YKF2_9STRA</name>
<dbReference type="PANTHER" id="PTHR35509">
    <property type="entry name" value="DOMAIN PROTEIN, PUTATIVE (DUF1995)-RELATED"/>
    <property type="match status" value="1"/>
</dbReference>